<feature type="region of interest" description="Disordered" evidence="1">
    <location>
        <begin position="1"/>
        <end position="27"/>
    </location>
</feature>
<evidence type="ECO:0008006" key="3">
    <source>
        <dbReference type="Google" id="ProtNLM"/>
    </source>
</evidence>
<organism evidence="2">
    <name type="scientific">viral metagenome</name>
    <dbReference type="NCBI Taxonomy" id="1070528"/>
    <lineage>
        <taxon>unclassified sequences</taxon>
        <taxon>metagenomes</taxon>
        <taxon>organismal metagenomes</taxon>
    </lineage>
</organism>
<evidence type="ECO:0000313" key="2">
    <source>
        <dbReference type="EMBL" id="QHT33340.1"/>
    </source>
</evidence>
<proteinExistence type="predicted"/>
<name>A0A6C0EYN8_9ZZZZ</name>
<dbReference type="EMBL" id="MN738964">
    <property type="protein sequence ID" value="QHT33340.1"/>
    <property type="molecule type" value="Genomic_DNA"/>
</dbReference>
<reference evidence="2" key="1">
    <citation type="journal article" date="2020" name="Nature">
        <title>Giant virus diversity and host interactions through global metagenomics.</title>
        <authorList>
            <person name="Schulz F."/>
            <person name="Roux S."/>
            <person name="Paez-Espino D."/>
            <person name="Jungbluth S."/>
            <person name="Walsh D.A."/>
            <person name="Denef V.J."/>
            <person name="McMahon K.D."/>
            <person name="Konstantinidis K.T."/>
            <person name="Eloe-Fadrosh E.A."/>
            <person name="Kyrpides N.C."/>
            <person name="Woyke T."/>
        </authorList>
    </citation>
    <scope>NUCLEOTIDE SEQUENCE</scope>
    <source>
        <strain evidence="2">GVMAG-M-3300009161-34</strain>
    </source>
</reference>
<dbReference type="AlphaFoldDB" id="A0A6C0EYN8"/>
<protein>
    <recommendedName>
        <fullName evidence="3">Nucleotide-diphospho-sugar transferase domain-containing protein</fullName>
    </recommendedName>
</protein>
<feature type="compositionally biased region" description="Basic and acidic residues" evidence="1">
    <location>
        <begin position="12"/>
        <end position="27"/>
    </location>
</feature>
<evidence type="ECO:0000256" key="1">
    <source>
        <dbReference type="SAM" id="MobiDB-lite"/>
    </source>
</evidence>
<sequence length="286" mass="34522">MESIHTTIYENDNEKDNEKNNEKEYEKPKKSVNGIILVLSCQKHKDTRMKEFYLHKMSYDNWEVIYVIGDLLMEKDYILEGNILHIKCEDSYLHLLKKLVLSIKYLRDLFYIKEGILRCGDDLIFNEKNLLTFLDKRTKKYDYYGQSYNGKDYRCSIHTKNELRKIKRDNFMIDYYKTHQSDFLNPHHNLKNVNISLYSIRPDIYGAGGVIYYISNKACETLIRHMENINYNILHYDRFTKSYPYTIEDCAVSFIMYFNGIDFIHNWCFYDTPHRETIARHTNKYK</sequence>
<accession>A0A6C0EYN8</accession>